<evidence type="ECO:0000313" key="3">
    <source>
        <dbReference type="EMBL" id="OGK64994.1"/>
    </source>
</evidence>
<dbReference type="Pfam" id="PF13439">
    <property type="entry name" value="Glyco_transf_4"/>
    <property type="match status" value="1"/>
</dbReference>
<dbReference type="InterPro" id="IPR028098">
    <property type="entry name" value="Glyco_trans_4-like_N"/>
</dbReference>
<dbReference type="CDD" id="cd03801">
    <property type="entry name" value="GT4_PimA-like"/>
    <property type="match status" value="1"/>
</dbReference>
<dbReference type="GO" id="GO:0016757">
    <property type="term" value="F:glycosyltransferase activity"/>
    <property type="evidence" value="ECO:0007669"/>
    <property type="project" value="InterPro"/>
</dbReference>
<dbReference type="AlphaFoldDB" id="A0A1F7KAW2"/>
<dbReference type="Pfam" id="PF00534">
    <property type="entry name" value="Glycos_transf_1"/>
    <property type="match status" value="1"/>
</dbReference>
<sequence length="387" mass="44892">MSEKLRVAIISSLTGGLGHYNAHLAEPLSKHCFPKFITYPQLDLLGMPTKRITDAFVRSKIKWPRFDIRENNPESIIEIVDYVKKHGIKVINIHIGTTVKRKISYFMTFLKYAKENSNLKFVFTLHDVFPFDEDRKLTKLLASFYSMADHLTVGNEFEHKKLIRYFKIPERKISIIPHGIYDLFDNNTYSKNLSRSYLGIPSNVNSLLFFGFLREYKGFDYLIKAAKILKQKKQNFVVYVASGLKYTPRDLVKKYLKMIKKLGLEDRFILNLNYLDTSDVEAVFKASDLVVLPYTHASQSGVMMMAFGFKKPVIITDTFADKHWVNNKAGLVAKSKDSSDLAKKISLMLKDKEQLIKMGAYGYKYSEDNLNWDKIAKMYFDVYKKLH</sequence>
<evidence type="ECO:0000259" key="2">
    <source>
        <dbReference type="Pfam" id="PF13439"/>
    </source>
</evidence>
<dbReference type="InterPro" id="IPR001296">
    <property type="entry name" value="Glyco_trans_1"/>
</dbReference>
<organism evidence="3 4">
    <name type="scientific">Candidatus Roizmanbacteria bacterium RIFOXYA1_FULL_41_12</name>
    <dbReference type="NCBI Taxonomy" id="1802082"/>
    <lineage>
        <taxon>Bacteria</taxon>
        <taxon>Candidatus Roizmaniibacteriota</taxon>
    </lineage>
</organism>
<name>A0A1F7KAW2_9BACT</name>
<protein>
    <recommendedName>
        <fullName evidence="5">Glycosyl transferase family 1 domain-containing protein</fullName>
    </recommendedName>
</protein>
<reference evidence="3 4" key="1">
    <citation type="journal article" date="2016" name="Nat. Commun.">
        <title>Thousands of microbial genomes shed light on interconnected biogeochemical processes in an aquifer system.</title>
        <authorList>
            <person name="Anantharaman K."/>
            <person name="Brown C.T."/>
            <person name="Hug L.A."/>
            <person name="Sharon I."/>
            <person name="Castelle C.J."/>
            <person name="Probst A.J."/>
            <person name="Thomas B.C."/>
            <person name="Singh A."/>
            <person name="Wilkins M.J."/>
            <person name="Karaoz U."/>
            <person name="Brodie E.L."/>
            <person name="Williams K.H."/>
            <person name="Hubbard S.S."/>
            <person name="Banfield J.F."/>
        </authorList>
    </citation>
    <scope>NUCLEOTIDE SEQUENCE [LARGE SCALE GENOMIC DNA]</scope>
</reference>
<accession>A0A1F7KAW2</accession>
<feature type="domain" description="Glycosyltransferase subfamily 4-like N-terminal" evidence="2">
    <location>
        <begin position="15"/>
        <end position="180"/>
    </location>
</feature>
<dbReference type="PANTHER" id="PTHR12526">
    <property type="entry name" value="GLYCOSYLTRANSFERASE"/>
    <property type="match status" value="1"/>
</dbReference>
<feature type="domain" description="Glycosyl transferase family 1" evidence="1">
    <location>
        <begin position="195"/>
        <end position="364"/>
    </location>
</feature>
<dbReference type="Proteomes" id="UP000178450">
    <property type="component" value="Unassembled WGS sequence"/>
</dbReference>
<comment type="caution">
    <text evidence="3">The sequence shown here is derived from an EMBL/GenBank/DDBJ whole genome shotgun (WGS) entry which is preliminary data.</text>
</comment>
<dbReference type="Gene3D" id="3.40.50.2000">
    <property type="entry name" value="Glycogen Phosphorylase B"/>
    <property type="match status" value="2"/>
</dbReference>
<proteinExistence type="predicted"/>
<dbReference type="SUPFAM" id="SSF53756">
    <property type="entry name" value="UDP-Glycosyltransferase/glycogen phosphorylase"/>
    <property type="match status" value="1"/>
</dbReference>
<evidence type="ECO:0000313" key="4">
    <source>
        <dbReference type="Proteomes" id="UP000178450"/>
    </source>
</evidence>
<dbReference type="EMBL" id="MGBG01000013">
    <property type="protein sequence ID" value="OGK64994.1"/>
    <property type="molecule type" value="Genomic_DNA"/>
</dbReference>
<evidence type="ECO:0000259" key="1">
    <source>
        <dbReference type="Pfam" id="PF00534"/>
    </source>
</evidence>
<gene>
    <name evidence="3" type="ORF">A2209_04885</name>
</gene>
<dbReference type="PANTHER" id="PTHR12526:SF634">
    <property type="entry name" value="BLL3361 PROTEIN"/>
    <property type="match status" value="1"/>
</dbReference>
<evidence type="ECO:0008006" key="5">
    <source>
        <dbReference type="Google" id="ProtNLM"/>
    </source>
</evidence>